<feature type="compositionally biased region" description="Polar residues" evidence="1">
    <location>
        <begin position="1"/>
        <end position="12"/>
    </location>
</feature>
<proteinExistence type="predicted"/>
<dbReference type="EMBL" id="JBANRG010000004">
    <property type="protein sequence ID" value="KAK7467585.1"/>
    <property type="molecule type" value="Genomic_DNA"/>
</dbReference>
<reference evidence="2 3" key="1">
    <citation type="submission" date="2024-01" db="EMBL/GenBank/DDBJ databases">
        <title>A draft genome for the cacao thread blight pathogen Marasmiellus scandens.</title>
        <authorList>
            <person name="Baruah I.K."/>
            <person name="Leung J."/>
            <person name="Bukari Y."/>
            <person name="Amoako-Attah I."/>
            <person name="Meinhardt L.W."/>
            <person name="Bailey B.A."/>
            <person name="Cohen S.P."/>
        </authorList>
    </citation>
    <scope>NUCLEOTIDE SEQUENCE [LARGE SCALE GENOMIC DNA]</scope>
    <source>
        <strain evidence="2 3">GH-19</strain>
    </source>
</reference>
<evidence type="ECO:0000313" key="3">
    <source>
        <dbReference type="Proteomes" id="UP001498398"/>
    </source>
</evidence>
<gene>
    <name evidence="2" type="ORF">VKT23_004638</name>
</gene>
<organism evidence="2 3">
    <name type="scientific">Marasmiellus scandens</name>
    <dbReference type="NCBI Taxonomy" id="2682957"/>
    <lineage>
        <taxon>Eukaryota</taxon>
        <taxon>Fungi</taxon>
        <taxon>Dikarya</taxon>
        <taxon>Basidiomycota</taxon>
        <taxon>Agaricomycotina</taxon>
        <taxon>Agaricomycetes</taxon>
        <taxon>Agaricomycetidae</taxon>
        <taxon>Agaricales</taxon>
        <taxon>Marasmiineae</taxon>
        <taxon>Omphalotaceae</taxon>
        <taxon>Marasmiellus</taxon>
    </lineage>
</organism>
<evidence type="ECO:0000313" key="2">
    <source>
        <dbReference type="EMBL" id="KAK7467585.1"/>
    </source>
</evidence>
<evidence type="ECO:0000256" key="1">
    <source>
        <dbReference type="SAM" id="MobiDB-lite"/>
    </source>
</evidence>
<accession>A0ABR1JXT9</accession>
<name>A0ABR1JXT9_9AGAR</name>
<sequence>MTSTTRSSTKELSATDDKKVGGSASGSRERSKPKPEPTVYLISVRFSANQNTFILPTFFYVGECVGSSESLTARQGSRVDLRFGDGRTLSLSSRVDKIPIQEPISPTSPMSDLDHLSELARVLDWNMEFLARGHWIYG</sequence>
<keyword evidence="3" id="KW-1185">Reference proteome</keyword>
<feature type="region of interest" description="Disordered" evidence="1">
    <location>
        <begin position="1"/>
        <end position="36"/>
    </location>
</feature>
<comment type="caution">
    <text evidence="2">The sequence shown here is derived from an EMBL/GenBank/DDBJ whole genome shotgun (WGS) entry which is preliminary data.</text>
</comment>
<protein>
    <submittedName>
        <fullName evidence="2">Uncharacterized protein</fullName>
    </submittedName>
</protein>
<dbReference type="Proteomes" id="UP001498398">
    <property type="component" value="Unassembled WGS sequence"/>
</dbReference>